<sequence>LNQINIPGTHDSGTYAIEIGNLFTPVIDAGRILYGKTQSLDITEQLEKGIRYLDIRLETNKEKEIYLSHGILDCHNKKTGGKYYLKEVFDEIIYFLNKNNKETVIVHLKKENMGESNEERYVKDNELAERIASYTVYNDTMLTFNTNTAHKKFKDFYYKPKQSKEMPMLSDIQGKIVIFSRESYLWNTSKAAIVFSIPDMGSCKEYSRGNGANDGVVCYPTLTKDANSINNYRIQDNYNLEKDDKWDMVYNVLTNNVSLRSACIEDIYF</sequence>
<evidence type="ECO:0000313" key="4">
    <source>
        <dbReference type="Proteomes" id="UP000193719"/>
    </source>
</evidence>
<reference evidence="2 4" key="2">
    <citation type="submission" date="2016-08" db="EMBL/GenBank/DDBJ databases">
        <title>Pervasive Adenine N6-methylation of Active Genes in Fungi.</title>
        <authorList>
            <consortium name="DOE Joint Genome Institute"/>
            <person name="Mondo S.J."/>
            <person name="Dannebaum R.O."/>
            <person name="Kuo R.C."/>
            <person name="Labutti K."/>
            <person name="Haridas S."/>
            <person name="Kuo A."/>
            <person name="Salamov A."/>
            <person name="Ahrendt S.R."/>
            <person name="Lipzen A."/>
            <person name="Sullivan W."/>
            <person name="Andreopoulos W.B."/>
            <person name="Clum A."/>
            <person name="Lindquist E."/>
            <person name="Daum C."/>
            <person name="Ramamoorthy G.K."/>
            <person name="Gryganskyi A."/>
            <person name="Culley D."/>
            <person name="Magnuson J.K."/>
            <person name="James T.Y."/>
            <person name="O'Malley M.A."/>
            <person name="Stajich J.E."/>
            <person name="Spatafora J.W."/>
            <person name="Visel A."/>
            <person name="Grigoriev I.V."/>
        </authorList>
    </citation>
    <scope>NUCLEOTIDE SEQUENCE [LARGE SCALE GENOMIC DNA]</scope>
    <source>
        <strain evidence="2">Finn</strain>
        <strain evidence="4">finn</strain>
    </source>
</reference>
<dbReference type="Proteomes" id="UP000193719">
    <property type="component" value="Unassembled WGS sequence"/>
</dbReference>
<dbReference type="PROSITE" id="PS50007">
    <property type="entry name" value="PIPLC_X_DOMAIN"/>
    <property type="match status" value="1"/>
</dbReference>
<gene>
    <name evidence="2" type="ORF">BCR36DRAFT_313536</name>
    <name evidence="3" type="ORF">BCR36DRAFT_463319</name>
</gene>
<dbReference type="PANTHER" id="PTHR13593">
    <property type="match status" value="1"/>
</dbReference>
<evidence type="ECO:0000313" key="2">
    <source>
        <dbReference type="EMBL" id="ORX38117.1"/>
    </source>
</evidence>
<dbReference type="PANTHER" id="PTHR13593:SF113">
    <property type="entry name" value="SI:DKEY-266F7.9"/>
    <property type="match status" value="1"/>
</dbReference>
<dbReference type="AlphaFoldDB" id="A0A1Y1UKQ8"/>
<evidence type="ECO:0000313" key="3">
    <source>
        <dbReference type="EMBL" id="ORX42581.1"/>
    </source>
</evidence>
<dbReference type="InterPro" id="IPR051057">
    <property type="entry name" value="PI-PLC_domain"/>
</dbReference>
<dbReference type="InterPro" id="IPR017946">
    <property type="entry name" value="PLC-like_Pdiesterase_TIM-brl"/>
</dbReference>
<reference evidence="2 4" key="1">
    <citation type="submission" date="2016-08" db="EMBL/GenBank/DDBJ databases">
        <title>Genomes of anaerobic fungi encode conserved fungal cellulosomes for biomass hydrolysis.</title>
        <authorList>
            <consortium name="DOE Joint Genome Institute"/>
            <person name="Haitjema C.H."/>
            <person name="Gilmore S.P."/>
            <person name="Henske J.K."/>
            <person name="Solomon K.V."/>
            <person name="De Groot R."/>
            <person name="Kuo A."/>
            <person name="Mondo S.J."/>
            <person name="Salamov A.A."/>
            <person name="Labutti K."/>
            <person name="Zhao Z."/>
            <person name="Chiniquy J."/>
            <person name="Barry K."/>
            <person name="Brewer H.M."/>
            <person name="Purvine S.O."/>
            <person name="Wright A.T."/>
            <person name="Boxma B."/>
            <person name="Van Alen T."/>
            <person name="Hackstein J.H."/>
            <person name="Baker S.E."/>
            <person name="Grigoriev I.V."/>
            <person name="O'Malley M.A."/>
        </authorList>
    </citation>
    <scope>NUCLEOTIDE SEQUENCE [LARGE SCALE GENOMIC DNA]</scope>
    <source>
        <strain evidence="2">Finn</strain>
        <strain evidence="4">finn</strain>
    </source>
</reference>
<dbReference type="GO" id="GO:0008081">
    <property type="term" value="F:phosphoric diester hydrolase activity"/>
    <property type="evidence" value="ECO:0007669"/>
    <property type="project" value="InterPro"/>
</dbReference>
<dbReference type="Pfam" id="PF00388">
    <property type="entry name" value="PI-PLC-X"/>
    <property type="match status" value="1"/>
</dbReference>
<dbReference type="OrthoDB" id="1046782at2759"/>
<keyword evidence="4" id="KW-1185">Reference proteome</keyword>
<dbReference type="EMBL" id="MCFH01000128">
    <property type="protein sequence ID" value="ORX38117.1"/>
    <property type="molecule type" value="Genomic_DNA"/>
</dbReference>
<organism evidence="2 4">
    <name type="scientific">Piromyces finnis</name>
    <dbReference type="NCBI Taxonomy" id="1754191"/>
    <lineage>
        <taxon>Eukaryota</taxon>
        <taxon>Fungi</taxon>
        <taxon>Fungi incertae sedis</taxon>
        <taxon>Chytridiomycota</taxon>
        <taxon>Chytridiomycota incertae sedis</taxon>
        <taxon>Neocallimastigomycetes</taxon>
        <taxon>Neocallimastigales</taxon>
        <taxon>Neocallimastigaceae</taxon>
        <taxon>Piromyces</taxon>
    </lineage>
</organism>
<dbReference type="EMBL" id="MCFH01000063">
    <property type="protein sequence ID" value="ORX42581.1"/>
    <property type="molecule type" value="Genomic_DNA"/>
</dbReference>
<feature type="domain" description="Phosphatidylinositol-specific phospholipase C X" evidence="1">
    <location>
        <begin position="1"/>
        <end position="181"/>
    </location>
</feature>
<comment type="caution">
    <text evidence="2">The sequence shown here is derived from an EMBL/GenBank/DDBJ whole genome shotgun (WGS) entry which is preliminary data.</text>
</comment>
<name>A0A1Y1UKQ8_9FUNG</name>
<dbReference type="InterPro" id="IPR000909">
    <property type="entry name" value="PLipase_C_PInositol-sp_X_dom"/>
</dbReference>
<accession>A0A1Y1UKQ8</accession>
<proteinExistence type="predicted"/>
<dbReference type="GO" id="GO:0006629">
    <property type="term" value="P:lipid metabolic process"/>
    <property type="evidence" value="ECO:0007669"/>
    <property type="project" value="InterPro"/>
</dbReference>
<feature type="non-terminal residue" evidence="2">
    <location>
        <position position="1"/>
    </location>
</feature>
<dbReference type="Gene3D" id="3.20.20.190">
    <property type="entry name" value="Phosphatidylinositol (PI) phosphodiesterase"/>
    <property type="match status" value="1"/>
</dbReference>
<dbReference type="SUPFAM" id="SSF51695">
    <property type="entry name" value="PLC-like phosphodiesterases"/>
    <property type="match status" value="1"/>
</dbReference>
<dbReference type="SMART" id="SM00148">
    <property type="entry name" value="PLCXc"/>
    <property type="match status" value="1"/>
</dbReference>
<protein>
    <submittedName>
        <fullName evidence="2">PLC-like phosphodiesterase</fullName>
    </submittedName>
</protein>
<evidence type="ECO:0000259" key="1">
    <source>
        <dbReference type="SMART" id="SM00148"/>
    </source>
</evidence>